<proteinExistence type="predicted"/>
<dbReference type="EMBL" id="JASBWT010000020">
    <property type="protein sequence ID" value="KAJ9095958.1"/>
    <property type="molecule type" value="Genomic_DNA"/>
</dbReference>
<comment type="caution">
    <text evidence="1">The sequence shown here is derived from an EMBL/GenBank/DDBJ whole genome shotgun (WGS) entry which is preliminary data.</text>
</comment>
<dbReference type="Proteomes" id="UP001227268">
    <property type="component" value="Unassembled WGS sequence"/>
</dbReference>
<sequence length="428" mass="43930">MSTAIVPADHVGGEERQEDVVVVTPDVIEEPKSTTETKPTNELPAAPVKDTTTTPALKHAESAIVTAVKSTAPLAPVAAAQATIEDHTDVVEPALEPHVKKAAAHESVDVSSAPVATTSVVAAELAVPVGNTKTEEVKDVKDVTKDAPKDAKGEKKTPSRSSSSSSADETNTSTATATKTDKPLPLLVTPGTPTVTPATPSKTASPQVQPSTSTTSAAAVVAANQHPVPAKENQVIDVDAVVERVEKIKLAEGTEAKDKDVGRLVVPLEDEAQPVKETHPAPTAVKKIVDASASAAQVEDKKSKPSAGTASPKIHRRISARIGQYIDHKFLDEKKKGSLASSGVAGSGVVTAGDDKGKDKESFVSGSAQPHLATTHTHANTNAAAPTATTEAVGSAPPVLGAPIKVEPMGELEVKDEETVKSATALNP</sequence>
<protein>
    <submittedName>
        <fullName evidence="1">Uncharacterized protein</fullName>
    </submittedName>
</protein>
<organism evidence="1 2">
    <name type="scientific">Naganishia friedmannii</name>
    <dbReference type="NCBI Taxonomy" id="89922"/>
    <lineage>
        <taxon>Eukaryota</taxon>
        <taxon>Fungi</taxon>
        <taxon>Dikarya</taxon>
        <taxon>Basidiomycota</taxon>
        <taxon>Agaricomycotina</taxon>
        <taxon>Tremellomycetes</taxon>
        <taxon>Filobasidiales</taxon>
        <taxon>Filobasidiaceae</taxon>
        <taxon>Naganishia</taxon>
    </lineage>
</organism>
<evidence type="ECO:0000313" key="2">
    <source>
        <dbReference type="Proteomes" id="UP001227268"/>
    </source>
</evidence>
<gene>
    <name evidence="1" type="ORF">QFC21_005320</name>
</gene>
<accession>A0ACC2VA52</accession>
<reference evidence="1" key="1">
    <citation type="submission" date="2023-04" db="EMBL/GenBank/DDBJ databases">
        <title>Draft Genome sequencing of Naganishia species isolated from polar environments using Oxford Nanopore Technology.</title>
        <authorList>
            <person name="Leo P."/>
            <person name="Venkateswaran K."/>
        </authorList>
    </citation>
    <scope>NUCLEOTIDE SEQUENCE</scope>
    <source>
        <strain evidence="1">MNA-CCFEE 5423</strain>
    </source>
</reference>
<name>A0ACC2VA52_9TREE</name>
<keyword evidence="2" id="KW-1185">Reference proteome</keyword>
<evidence type="ECO:0000313" key="1">
    <source>
        <dbReference type="EMBL" id="KAJ9095958.1"/>
    </source>
</evidence>